<evidence type="ECO:0000313" key="2">
    <source>
        <dbReference type="RefSeq" id="XP_021838353.1"/>
    </source>
</evidence>
<organism evidence="1 2">
    <name type="scientific">Spinacia oleracea</name>
    <name type="common">Spinach</name>
    <dbReference type="NCBI Taxonomy" id="3562"/>
    <lineage>
        <taxon>Eukaryota</taxon>
        <taxon>Viridiplantae</taxon>
        <taxon>Streptophyta</taxon>
        <taxon>Embryophyta</taxon>
        <taxon>Tracheophyta</taxon>
        <taxon>Spermatophyta</taxon>
        <taxon>Magnoliopsida</taxon>
        <taxon>eudicotyledons</taxon>
        <taxon>Gunneridae</taxon>
        <taxon>Pentapetalae</taxon>
        <taxon>Caryophyllales</taxon>
        <taxon>Chenopodiaceae</taxon>
        <taxon>Chenopodioideae</taxon>
        <taxon>Anserineae</taxon>
        <taxon>Spinacia</taxon>
    </lineage>
</organism>
<reference evidence="2" key="2">
    <citation type="submission" date="2025-08" db="UniProtKB">
        <authorList>
            <consortium name="RefSeq"/>
        </authorList>
    </citation>
    <scope>IDENTIFICATION</scope>
    <source>
        <tissue evidence="2">Leaf</tissue>
    </source>
</reference>
<dbReference type="AlphaFoldDB" id="A0A9R0HWY0"/>
<dbReference type="PANTHER" id="PTHR34796">
    <property type="entry name" value="EXPRESSED PROTEIN"/>
    <property type="match status" value="1"/>
</dbReference>
<proteinExistence type="predicted"/>
<dbReference type="GeneID" id="110778103"/>
<dbReference type="KEGG" id="soe:110778103"/>
<dbReference type="Proteomes" id="UP000813463">
    <property type="component" value="Chromosome 5"/>
</dbReference>
<accession>A0A9R0HWY0</accession>
<dbReference type="Pfam" id="PF03745">
    <property type="entry name" value="DUF309"/>
    <property type="match status" value="1"/>
</dbReference>
<gene>
    <name evidence="2" type="primary">LOC110778103</name>
</gene>
<dbReference type="Gene3D" id="1.10.3450.10">
    <property type="entry name" value="TTHA0068-like"/>
    <property type="match status" value="1"/>
</dbReference>
<dbReference type="OrthoDB" id="2020115at2759"/>
<dbReference type="PANTHER" id="PTHR34796:SF1">
    <property type="entry name" value="EXPRESSED PROTEIN"/>
    <property type="match status" value="1"/>
</dbReference>
<sequence length="273" mass="31704">MLCLQHRQAFASPSLLPPLSSPHPRPLITCSWNSLFPYFPIKCNVPYGYGGRAQKRLLRSYRSIYFKEEEEEEEEEESSDGSSSDLLWSRFEEAVKLLNEREYYACHDLLESLWFESNDPLRTLLHALLQCAVAFYHLFNQNHKGAMMEMGESVCKLRKLNLEAGPFHEFEKDLSTVLNFIYQTQLELAACTEDFCLTMEQTERSYQLLEGFGAGKHLYFLEESDDDDGYNNHITYLVFDPQKSYGATNLPTTKVKLPILEATRNHLMSFQNY</sequence>
<keyword evidence="1" id="KW-1185">Reference proteome</keyword>
<evidence type="ECO:0008006" key="3">
    <source>
        <dbReference type="Google" id="ProtNLM"/>
    </source>
</evidence>
<dbReference type="SUPFAM" id="SSF140663">
    <property type="entry name" value="TTHA0068-like"/>
    <property type="match status" value="1"/>
</dbReference>
<dbReference type="RefSeq" id="XP_021838353.1">
    <property type="nucleotide sequence ID" value="XM_021982661.2"/>
</dbReference>
<name>A0A9R0HWY0_SPIOL</name>
<dbReference type="InterPro" id="IPR005500">
    <property type="entry name" value="DUF309"/>
</dbReference>
<reference evidence="1" key="1">
    <citation type="journal article" date="2021" name="Nat. Commun.">
        <title>Genomic analyses provide insights into spinach domestication and the genetic basis of agronomic traits.</title>
        <authorList>
            <person name="Cai X."/>
            <person name="Sun X."/>
            <person name="Xu C."/>
            <person name="Sun H."/>
            <person name="Wang X."/>
            <person name="Ge C."/>
            <person name="Zhang Z."/>
            <person name="Wang Q."/>
            <person name="Fei Z."/>
            <person name="Jiao C."/>
            <person name="Wang Q."/>
        </authorList>
    </citation>
    <scope>NUCLEOTIDE SEQUENCE [LARGE SCALE GENOMIC DNA]</scope>
    <source>
        <strain evidence="1">cv. Varoflay</strain>
    </source>
</reference>
<dbReference type="InterPro" id="IPR023203">
    <property type="entry name" value="TTHA0068_sf"/>
</dbReference>
<protein>
    <recommendedName>
        <fullName evidence="3">DUF309 domain-containing protein</fullName>
    </recommendedName>
</protein>
<evidence type="ECO:0000313" key="1">
    <source>
        <dbReference type="Proteomes" id="UP000813463"/>
    </source>
</evidence>